<evidence type="ECO:0000313" key="8">
    <source>
        <dbReference type="Proteomes" id="UP000316184"/>
    </source>
</evidence>
<dbReference type="InterPro" id="IPR029787">
    <property type="entry name" value="Nucleotide_cyclase"/>
</dbReference>
<dbReference type="CDD" id="cd07302">
    <property type="entry name" value="CHD"/>
    <property type="match status" value="1"/>
</dbReference>
<dbReference type="Pfam" id="PF00211">
    <property type="entry name" value="Guanylate_cyc"/>
    <property type="match status" value="1"/>
</dbReference>
<proteinExistence type="inferred from homology"/>
<feature type="transmembrane region" description="Helical" evidence="4">
    <location>
        <begin position="153"/>
        <end position="174"/>
    </location>
</feature>
<dbReference type="PROSITE" id="PS50125">
    <property type="entry name" value="GUANYLATE_CYCLASE_2"/>
    <property type="match status" value="1"/>
</dbReference>
<keyword evidence="8" id="KW-1185">Reference proteome</keyword>
<gene>
    <name evidence="7" type="ORF">FHU35_17281</name>
</gene>
<dbReference type="InterPro" id="IPR050697">
    <property type="entry name" value="Adenylyl/Guanylyl_Cyclase_3/4"/>
</dbReference>
<dbReference type="EMBL" id="VIWX01000007">
    <property type="protein sequence ID" value="TWF92636.1"/>
    <property type="molecule type" value="Genomic_DNA"/>
</dbReference>
<evidence type="ECO:0000256" key="3">
    <source>
        <dbReference type="ARBA" id="ARBA00022989"/>
    </source>
</evidence>
<dbReference type="PANTHER" id="PTHR43081">
    <property type="entry name" value="ADENYLATE CYCLASE, TERMINAL-DIFFERENTIATION SPECIFIC-RELATED"/>
    <property type="match status" value="1"/>
</dbReference>
<dbReference type="GO" id="GO:0035556">
    <property type="term" value="P:intracellular signal transduction"/>
    <property type="evidence" value="ECO:0007669"/>
    <property type="project" value="InterPro"/>
</dbReference>
<keyword evidence="4" id="KW-0472">Membrane</keyword>
<keyword evidence="2 4" id="KW-0812">Transmembrane</keyword>
<evidence type="ECO:0000259" key="6">
    <source>
        <dbReference type="PROSITE" id="PS50885"/>
    </source>
</evidence>
<reference evidence="7 8" key="1">
    <citation type="submission" date="2019-06" db="EMBL/GenBank/DDBJ databases">
        <title>Sequencing the genomes of 1000 actinobacteria strains.</title>
        <authorList>
            <person name="Klenk H.-P."/>
        </authorList>
    </citation>
    <scope>NUCLEOTIDE SEQUENCE [LARGE SCALE GENOMIC DNA]</scope>
    <source>
        <strain evidence="7 8">DSM 46699</strain>
    </source>
</reference>
<feature type="transmembrane region" description="Helical" evidence="4">
    <location>
        <begin position="101"/>
        <end position="122"/>
    </location>
</feature>
<keyword evidence="3 4" id="KW-1133">Transmembrane helix</keyword>
<feature type="transmembrane region" description="Helical" evidence="4">
    <location>
        <begin position="64"/>
        <end position="89"/>
    </location>
</feature>
<feature type="domain" description="Guanylate cyclase" evidence="5">
    <location>
        <begin position="373"/>
        <end position="498"/>
    </location>
</feature>
<protein>
    <submittedName>
        <fullName evidence="7">Adenylate cyclase</fullName>
    </submittedName>
</protein>
<feature type="transmembrane region" description="Helical" evidence="4">
    <location>
        <begin position="180"/>
        <end position="202"/>
    </location>
</feature>
<dbReference type="SMART" id="SM00044">
    <property type="entry name" value="CYCc"/>
    <property type="match status" value="1"/>
</dbReference>
<evidence type="ECO:0000256" key="4">
    <source>
        <dbReference type="SAM" id="Phobius"/>
    </source>
</evidence>
<name>A0A561TZU1_9PSEU</name>
<dbReference type="Proteomes" id="UP000316184">
    <property type="component" value="Unassembled WGS sequence"/>
</dbReference>
<feature type="transmembrane region" description="Helical" evidence="4">
    <location>
        <begin position="233"/>
        <end position="252"/>
    </location>
</feature>
<dbReference type="GO" id="GO:0006171">
    <property type="term" value="P:cAMP biosynthetic process"/>
    <property type="evidence" value="ECO:0007669"/>
    <property type="project" value="TreeGrafter"/>
</dbReference>
<dbReference type="Pfam" id="PF00672">
    <property type="entry name" value="HAMP"/>
    <property type="match status" value="1"/>
</dbReference>
<dbReference type="GO" id="GO:0004016">
    <property type="term" value="F:adenylate cyclase activity"/>
    <property type="evidence" value="ECO:0007669"/>
    <property type="project" value="UniProtKB-ARBA"/>
</dbReference>
<dbReference type="InterPro" id="IPR003660">
    <property type="entry name" value="HAMP_dom"/>
</dbReference>
<dbReference type="CDD" id="cd06225">
    <property type="entry name" value="HAMP"/>
    <property type="match status" value="1"/>
</dbReference>
<evidence type="ECO:0000313" key="7">
    <source>
        <dbReference type="EMBL" id="TWF92636.1"/>
    </source>
</evidence>
<evidence type="ECO:0000256" key="2">
    <source>
        <dbReference type="ARBA" id="ARBA00022692"/>
    </source>
</evidence>
<dbReference type="SUPFAM" id="SSF158472">
    <property type="entry name" value="HAMP domain-like"/>
    <property type="match status" value="1"/>
</dbReference>
<sequence>MTGYSFRAPLGRDRAVPDIVRPRSITVARVTPARVLVRYLPSFLKADVRLEDADGRVLADLTRVVVAAVVVLANLIGTVVVLALNLVVIPLPPNGKLPNGFYILAAAAYLLLAALIGVVAGIRGQRGLNRWLASGGPATDRLRAGVLRLPLRVFWLQVWLWIGGAVVFAVFEASRDVERGAWVGVIVVLTGVTTAACAYLLIERLLRPVAARLLTGVDPNDLRVGRGVAVRSVLAWALGSCVPMAGLFMLGLRTLAPSQVTDTQLAVAMVALAGTALVIGMLTVYLAARATADPISGVAVALAEVRRGRFDIRIPVYDGTEIGRLQSGFNEMVEGLAEREQIRSAFGTYVDPAIADHILREGTDLSGEEVEVSIMFIDIRDFTGLSETISATEIVGTINRLFERAVPVIREHGGHVDKFVGDGLLAVFGAPRRVADHPRRAVLAALAIAAAVREEFGGGLSVGIGVNTGTVVAGNVGGAGRFEFSVIGDPVNVAARIEAATRRTGDTILISQRTRELVADLEIELGERPDLELKGKSEPVSLYAVQA</sequence>
<evidence type="ECO:0000259" key="5">
    <source>
        <dbReference type="PROSITE" id="PS50125"/>
    </source>
</evidence>
<accession>A0A561TZU1</accession>
<dbReference type="PROSITE" id="PS50885">
    <property type="entry name" value="HAMP"/>
    <property type="match status" value="1"/>
</dbReference>
<dbReference type="Gene3D" id="3.30.70.1230">
    <property type="entry name" value="Nucleotide cyclase"/>
    <property type="match status" value="1"/>
</dbReference>
<dbReference type="SUPFAM" id="SSF55073">
    <property type="entry name" value="Nucleotide cyclase"/>
    <property type="match status" value="1"/>
</dbReference>
<dbReference type="AlphaFoldDB" id="A0A561TZU1"/>
<dbReference type="InterPro" id="IPR001054">
    <property type="entry name" value="A/G_cyclase"/>
</dbReference>
<feature type="transmembrane region" description="Helical" evidence="4">
    <location>
        <begin position="264"/>
        <end position="288"/>
    </location>
</feature>
<comment type="similarity">
    <text evidence="1">Belongs to the adenylyl cyclase class-3 family.</text>
</comment>
<comment type="caution">
    <text evidence="7">The sequence shown here is derived from an EMBL/GenBank/DDBJ whole genome shotgun (WGS) entry which is preliminary data.</text>
</comment>
<dbReference type="Gene3D" id="6.10.340.10">
    <property type="match status" value="1"/>
</dbReference>
<dbReference type="SMART" id="SM00304">
    <property type="entry name" value="HAMP"/>
    <property type="match status" value="1"/>
</dbReference>
<dbReference type="PANTHER" id="PTHR43081:SF1">
    <property type="entry name" value="ADENYLATE CYCLASE, TERMINAL-DIFFERENTIATION SPECIFIC"/>
    <property type="match status" value="1"/>
</dbReference>
<dbReference type="GO" id="GO:0016020">
    <property type="term" value="C:membrane"/>
    <property type="evidence" value="ECO:0007669"/>
    <property type="project" value="InterPro"/>
</dbReference>
<evidence type="ECO:0000256" key="1">
    <source>
        <dbReference type="ARBA" id="ARBA00005381"/>
    </source>
</evidence>
<organism evidence="7 8">
    <name type="scientific">Saccharopolyspora dendranthemae</name>
    <dbReference type="NCBI Taxonomy" id="1181886"/>
    <lineage>
        <taxon>Bacteria</taxon>
        <taxon>Bacillati</taxon>
        <taxon>Actinomycetota</taxon>
        <taxon>Actinomycetes</taxon>
        <taxon>Pseudonocardiales</taxon>
        <taxon>Pseudonocardiaceae</taxon>
        <taxon>Saccharopolyspora</taxon>
    </lineage>
</organism>
<feature type="domain" description="HAMP" evidence="6">
    <location>
        <begin position="289"/>
        <end position="341"/>
    </location>
</feature>